<feature type="region of interest" description="Disordered" evidence="1">
    <location>
        <begin position="160"/>
        <end position="321"/>
    </location>
</feature>
<evidence type="ECO:0000256" key="1">
    <source>
        <dbReference type="SAM" id="MobiDB-lite"/>
    </source>
</evidence>
<feature type="compositionally biased region" description="Gly residues" evidence="1">
    <location>
        <begin position="269"/>
        <end position="281"/>
    </location>
</feature>
<dbReference type="SUPFAM" id="SSF54928">
    <property type="entry name" value="RNA-binding domain, RBD"/>
    <property type="match status" value="1"/>
</dbReference>
<sequence>MSVDNPSDSGGGGVEVAFSNPPSMADMGAMGSWAEIMAEEQVDTAAPSGEKHSENHNHEEHVREIEDSVRKPPKQPSYAVQVANLPACSEEELFYYFGGDNIVRDVAFLPDRQCAARIDLFTLEGLRKAKELDGEKFRGRVLKVYEIREDRIRERPSHEFYNRQYSNEPAPYNREKSRYNSQSSLHSNDARNFERNRPYNSSNDYRNSSQNRGPPMGGTYSRSRFYNNYDDYNNGRKFSGDQSCRGNGPYYQGPAYSGGGYPPRSRGMQGRGGGYSGGRGNYYGSQELSRSDNYHHDEREKPPIISRSRTESNTFDSDRRRVLLSRTSSRLSTSTEEVDTPVPRVKKLTNKDIFGEAKPVDTSERLREIEARQEQERLLEQQKYKEEAEAARLAAAAAAAAEHSEGSAPSHQHQHQHQYGGGHNGHFAHHSSHHQYHHAPSRPPAPHHSHPSYGLYQSTHGVSPHSQQSYTSSSHFQQQYDVSAPTSYRIMRRDSADPTDASPPLDPVHTKVPLQSQTRKEIDEGQDVVDGVSNPSFGGHVPAGSGKLDPSSDRRNTDDVNTATRAETLPRSGPKHRVYCNPKYVSAPLQKSATMDEIREPGAAHRGRGGRGGRGRGFHRGGSASDRRSSFSGLEKVSGASLASRKPSGVELEGVTRRQSTEVRSNRSDRKDHQGSHASLRGGRTGTLRRNRGGGGGYLQERTLRVSREEDEPLSGVKGVESETRKEQPKLPDERLGQPDDSEEKASTPSIKKDTSKTASTDSQATLTSSTTSVQDRKKEKKKANKKETAKGGKTLNNNKFALLVDSED</sequence>
<dbReference type="CDD" id="cd00590">
    <property type="entry name" value="RRM_SF"/>
    <property type="match status" value="1"/>
</dbReference>
<feature type="compositionally biased region" description="Basic and acidic residues" evidence="1">
    <location>
        <begin position="720"/>
        <end position="738"/>
    </location>
</feature>
<proteinExistence type="predicted"/>
<feature type="region of interest" description="Disordered" evidence="1">
    <location>
        <begin position="600"/>
        <end position="809"/>
    </location>
</feature>
<feature type="compositionally biased region" description="Basic and acidic residues" evidence="1">
    <location>
        <begin position="188"/>
        <end position="197"/>
    </location>
</feature>
<feature type="region of interest" description="Disordered" evidence="1">
    <location>
        <begin position="494"/>
        <end position="579"/>
    </location>
</feature>
<feature type="compositionally biased region" description="Polar residues" evidence="1">
    <location>
        <begin position="198"/>
        <end position="212"/>
    </location>
</feature>
<accession>A0AAD5QV61</accession>
<feature type="compositionally biased region" description="Basic and acidic residues" evidence="1">
    <location>
        <begin position="289"/>
        <end position="302"/>
    </location>
</feature>
<dbReference type="AlphaFoldDB" id="A0AAD5QV61"/>
<feature type="compositionally biased region" description="Basic and acidic residues" evidence="1">
    <location>
        <begin position="654"/>
        <end position="675"/>
    </location>
</feature>
<evidence type="ECO:0008006" key="4">
    <source>
        <dbReference type="Google" id="ProtNLM"/>
    </source>
</evidence>
<reference evidence="2" key="1">
    <citation type="submission" date="2021-06" db="EMBL/GenBank/DDBJ databases">
        <title>Parelaphostrongylus tenuis whole genome reference sequence.</title>
        <authorList>
            <person name="Garwood T.J."/>
            <person name="Larsen P.A."/>
            <person name="Fountain-Jones N.M."/>
            <person name="Garbe J.R."/>
            <person name="Macchietto M.G."/>
            <person name="Kania S.A."/>
            <person name="Gerhold R.W."/>
            <person name="Richards J.E."/>
            <person name="Wolf T.M."/>
        </authorList>
    </citation>
    <scope>NUCLEOTIDE SEQUENCE</scope>
    <source>
        <strain evidence="2">MNPRO001-30</strain>
        <tissue evidence="2">Meninges</tissue>
    </source>
</reference>
<feature type="compositionally biased region" description="Low complexity" evidence="1">
    <location>
        <begin position="465"/>
        <end position="480"/>
    </location>
</feature>
<protein>
    <recommendedName>
        <fullName evidence="4">RRM domain-containing protein</fullName>
    </recommendedName>
</protein>
<evidence type="ECO:0000313" key="2">
    <source>
        <dbReference type="EMBL" id="KAJ1363220.1"/>
    </source>
</evidence>
<evidence type="ECO:0000313" key="3">
    <source>
        <dbReference type="Proteomes" id="UP001196413"/>
    </source>
</evidence>
<dbReference type="InterPro" id="IPR035979">
    <property type="entry name" value="RBD_domain_sf"/>
</dbReference>
<keyword evidence="3" id="KW-1185">Reference proteome</keyword>
<dbReference type="EMBL" id="JAHQIW010004640">
    <property type="protein sequence ID" value="KAJ1363220.1"/>
    <property type="molecule type" value="Genomic_DNA"/>
</dbReference>
<feature type="compositionally biased region" description="Polar residues" evidence="1">
    <location>
        <begin position="757"/>
        <end position="774"/>
    </location>
</feature>
<feature type="region of interest" description="Disordered" evidence="1">
    <location>
        <begin position="394"/>
        <end position="481"/>
    </location>
</feature>
<feature type="compositionally biased region" description="Basic and acidic residues" evidence="1">
    <location>
        <begin position="49"/>
        <end position="70"/>
    </location>
</feature>
<feature type="compositionally biased region" description="Basic residues" evidence="1">
    <location>
        <begin position="605"/>
        <end position="619"/>
    </location>
</feature>
<dbReference type="GO" id="GO:0003676">
    <property type="term" value="F:nucleic acid binding"/>
    <property type="evidence" value="ECO:0007669"/>
    <property type="project" value="InterPro"/>
</dbReference>
<gene>
    <name evidence="2" type="ORF">KIN20_023039</name>
</gene>
<name>A0AAD5QV61_PARTN</name>
<dbReference type="Proteomes" id="UP001196413">
    <property type="component" value="Unassembled WGS sequence"/>
</dbReference>
<comment type="caution">
    <text evidence="2">The sequence shown here is derived from an EMBL/GenBank/DDBJ whole genome shotgun (WGS) entry which is preliminary data.</text>
</comment>
<feature type="region of interest" description="Disordered" evidence="1">
    <location>
        <begin position="1"/>
        <end position="73"/>
    </location>
</feature>
<feature type="compositionally biased region" description="Basic residues" evidence="1">
    <location>
        <begin position="426"/>
        <end position="450"/>
    </location>
</feature>
<organism evidence="2 3">
    <name type="scientific">Parelaphostrongylus tenuis</name>
    <name type="common">Meningeal worm</name>
    <dbReference type="NCBI Taxonomy" id="148309"/>
    <lineage>
        <taxon>Eukaryota</taxon>
        <taxon>Metazoa</taxon>
        <taxon>Ecdysozoa</taxon>
        <taxon>Nematoda</taxon>
        <taxon>Chromadorea</taxon>
        <taxon>Rhabditida</taxon>
        <taxon>Rhabditina</taxon>
        <taxon>Rhabditomorpha</taxon>
        <taxon>Strongyloidea</taxon>
        <taxon>Metastrongylidae</taxon>
        <taxon>Parelaphostrongylus</taxon>
    </lineage>
</organism>